<keyword evidence="3" id="KW-1185">Reference proteome</keyword>
<dbReference type="PANTHER" id="PTHR10948:SF23">
    <property type="entry name" value="TRANSPOSASE INSI FOR INSERTION SEQUENCE ELEMENT IS30A-RELATED"/>
    <property type="match status" value="1"/>
</dbReference>
<dbReference type="Proteomes" id="UP000198646">
    <property type="component" value="Unassembled WGS sequence"/>
</dbReference>
<evidence type="ECO:0000313" key="2">
    <source>
        <dbReference type="EMBL" id="SDP45970.1"/>
    </source>
</evidence>
<comment type="caution">
    <text evidence="2">The sequence shown here is derived from an EMBL/GenBank/DDBJ whole genome shotgun (WGS) entry which is preliminary data.</text>
</comment>
<proteinExistence type="predicted"/>
<dbReference type="RefSeq" id="WP_141135337.1">
    <property type="nucleotide sequence ID" value="NZ_FNJD01000017.1"/>
</dbReference>
<name>A0ABY0SNT5_9RHOB</name>
<dbReference type="Gene3D" id="1.10.10.60">
    <property type="entry name" value="Homeodomain-like"/>
    <property type="match status" value="1"/>
</dbReference>
<evidence type="ECO:0000259" key="1">
    <source>
        <dbReference type="Pfam" id="PF13936"/>
    </source>
</evidence>
<organism evidence="2 3">
    <name type="scientific">Sulfitobacter litoralis</name>
    <dbReference type="NCBI Taxonomy" id="335975"/>
    <lineage>
        <taxon>Bacteria</taxon>
        <taxon>Pseudomonadati</taxon>
        <taxon>Pseudomonadota</taxon>
        <taxon>Alphaproteobacteria</taxon>
        <taxon>Rhodobacterales</taxon>
        <taxon>Roseobacteraceae</taxon>
        <taxon>Sulfitobacter</taxon>
    </lineage>
</organism>
<accession>A0ABY0SNT5</accession>
<dbReference type="PANTHER" id="PTHR10948">
    <property type="entry name" value="TRANSPOSASE"/>
    <property type="match status" value="1"/>
</dbReference>
<dbReference type="Pfam" id="PF13936">
    <property type="entry name" value="HTH_38"/>
    <property type="match status" value="1"/>
</dbReference>
<feature type="domain" description="Transposase IS30-like HTH" evidence="1">
    <location>
        <begin position="5"/>
        <end position="45"/>
    </location>
</feature>
<evidence type="ECO:0000313" key="3">
    <source>
        <dbReference type="Proteomes" id="UP000198646"/>
    </source>
</evidence>
<protein>
    <submittedName>
        <fullName evidence="2">Helix-turn-helix domain-containing protein</fullName>
    </submittedName>
</protein>
<sequence>MAHTELNLRERRTIEDMLNAKIPVREIAAEIGRHVSTIYRDIKRNRYADEDLPELNGYYGVVAQRAAVQRRARRQKLVRLVGLRKAV</sequence>
<dbReference type="InterPro" id="IPR051917">
    <property type="entry name" value="Transposase-Integrase"/>
</dbReference>
<dbReference type="InterPro" id="IPR025246">
    <property type="entry name" value="IS30-like_HTH"/>
</dbReference>
<reference evidence="2 3" key="1">
    <citation type="submission" date="2016-10" db="EMBL/GenBank/DDBJ databases">
        <authorList>
            <person name="Varghese N."/>
            <person name="Submissions S."/>
        </authorList>
    </citation>
    <scope>NUCLEOTIDE SEQUENCE [LARGE SCALE GENOMIC DNA]</scope>
    <source>
        <strain evidence="2 3">DSM 17584</strain>
    </source>
</reference>
<gene>
    <name evidence="2" type="ORF">SAMN04488512_1171</name>
</gene>
<feature type="non-terminal residue" evidence="2">
    <location>
        <position position="87"/>
    </location>
</feature>
<dbReference type="EMBL" id="FNJD01000017">
    <property type="protein sequence ID" value="SDP45970.1"/>
    <property type="molecule type" value="Genomic_DNA"/>
</dbReference>